<dbReference type="InterPro" id="IPR046906">
    <property type="entry name" value="Mab-21_HhH/H2TH-like"/>
</dbReference>
<dbReference type="SMART" id="SM01265">
    <property type="entry name" value="Mab-21"/>
    <property type="match status" value="1"/>
</dbReference>
<evidence type="ECO:0000256" key="1">
    <source>
        <dbReference type="ARBA" id="ARBA00008307"/>
    </source>
</evidence>
<dbReference type="GO" id="GO:0038001">
    <property type="term" value="P:paracrine signaling"/>
    <property type="evidence" value="ECO:0007669"/>
    <property type="project" value="TreeGrafter"/>
</dbReference>
<feature type="domain" description="Mab-21-like HhH/H2TH-like" evidence="4">
    <location>
        <begin position="472"/>
        <end position="571"/>
    </location>
</feature>
<dbReference type="GO" id="GO:0005634">
    <property type="term" value="C:nucleus"/>
    <property type="evidence" value="ECO:0007669"/>
    <property type="project" value="TreeGrafter"/>
</dbReference>
<organism evidence="5 6">
    <name type="scientific">Channa argus</name>
    <name type="common">Northern snakehead</name>
    <name type="synonym">Ophicephalus argus</name>
    <dbReference type="NCBI Taxonomy" id="215402"/>
    <lineage>
        <taxon>Eukaryota</taxon>
        <taxon>Metazoa</taxon>
        <taxon>Chordata</taxon>
        <taxon>Craniata</taxon>
        <taxon>Vertebrata</taxon>
        <taxon>Euteleostomi</taxon>
        <taxon>Actinopterygii</taxon>
        <taxon>Neopterygii</taxon>
        <taxon>Teleostei</taxon>
        <taxon>Neoteleostei</taxon>
        <taxon>Acanthomorphata</taxon>
        <taxon>Anabantaria</taxon>
        <taxon>Anabantiformes</taxon>
        <taxon>Channoidei</taxon>
        <taxon>Channidae</taxon>
        <taxon>Channa</taxon>
    </lineage>
</organism>
<dbReference type="OrthoDB" id="6054650at2759"/>
<feature type="compositionally biased region" description="Basic and acidic residues" evidence="2">
    <location>
        <begin position="172"/>
        <end position="182"/>
    </location>
</feature>
<dbReference type="GO" id="GO:0006974">
    <property type="term" value="P:DNA damage response"/>
    <property type="evidence" value="ECO:0007669"/>
    <property type="project" value="TreeGrafter"/>
</dbReference>
<feature type="compositionally biased region" description="Basic and acidic residues" evidence="2">
    <location>
        <begin position="126"/>
        <end position="142"/>
    </location>
</feature>
<dbReference type="EMBL" id="CM015712">
    <property type="protein sequence ID" value="KAF3708008.1"/>
    <property type="molecule type" value="Genomic_DNA"/>
</dbReference>
<evidence type="ECO:0000313" key="5">
    <source>
        <dbReference type="EMBL" id="KAF3708008.1"/>
    </source>
</evidence>
<dbReference type="GO" id="GO:0003682">
    <property type="term" value="F:chromatin binding"/>
    <property type="evidence" value="ECO:0007669"/>
    <property type="project" value="TreeGrafter"/>
</dbReference>
<dbReference type="GO" id="GO:0035861">
    <property type="term" value="C:site of double-strand break"/>
    <property type="evidence" value="ECO:0007669"/>
    <property type="project" value="TreeGrafter"/>
</dbReference>
<dbReference type="InterPro" id="IPR046903">
    <property type="entry name" value="Mab-21-like_nuc_Trfase"/>
</dbReference>
<reference evidence="6" key="2">
    <citation type="submission" date="2019-02" db="EMBL/GenBank/DDBJ databases">
        <title>Opniocepnalus argus Var Kimnra genome.</title>
        <authorList>
            <person name="Zhou C."/>
            <person name="Xiao S."/>
        </authorList>
    </citation>
    <scope>NUCLEOTIDE SEQUENCE [LARGE SCALE GENOMIC DNA]</scope>
</reference>
<dbReference type="GO" id="GO:0002230">
    <property type="term" value="P:positive regulation of defense response to virus by host"/>
    <property type="evidence" value="ECO:0007669"/>
    <property type="project" value="TreeGrafter"/>
</dbReference>
<evidence type="ECO:0000259" key="4">
    <source>
        <dbReference type="Pfam" id="PF20266"/>
    </source>
</evidence>
<dbReference type="GO" id="GO:0005829">
    <property type="term" value="C:cytosol"/>
    <property type="evidence" value="ECO:0007669"/>
    <property type="project" value="TreeGrafter"/>
</dbReference>
<dbReference type="GO" id="GO:0032481">
    <property type="term" value="P:positive regulation of type I interferon production"/>
    <property type="evidence" value="ECO:0007669"/>
    <property type="project" value="TreeGrafter"/>
</dbReference>
<dbReference type="FunFam" id="1.10.1410.40:FF:000007">
    <property type="entry name" value="Cyclic GMP-AMP synthase"/>
    <property type="match status" value="1"/>
</dbReference>
<dbReference type="GO" id="GO:0071360">
    <property type="term" value="P:cellular response to exogenous dsRNA"/>
    <property type="evidence" value="ECO:0007669"/>
    <property type="project" value="TreeGrafter"/>
</dbReference>
<feature type="compositionally biased region" description="Basic and acidic residues" evidence="2">
    <location>
        <begin position="98"/>
        <end position="119"/>
    </location>
</feature>
<dbReference type="GO" id="GO:0003690">
    <property type="term" value="F:double-stranded DNA binding"/>
    <property type="evidence" value="ECO:0007669"/>
    <property type="project" value="TreeGrafter"/>
</dbReference>
<dbReference type="Proteomes" id="UP000503349">
    <property type="component" value="Chromosome 1"/>
</dbReference>
<feature type="compositionally biased region" description="Low complexity" evidence="2">
    <location>
        <begin position="60"/>
        <end position="74"/>
    </location>
</feature>
<dbReference type="PANTHER" id="PTHR10656:SF35">
    <property type="entry name" value="CYCLIC GMP-AMP SYNTHASE"/>
    <property type="match status" value="1"/>
</dbReference>
<feature type="region of interest" description="Disordered" evidence="2">
    <location>
        <begin position="1"/>
        <end position="187"/>
    </location>
</feature>
<accession>A0A6G1R0M1</accession>
<proteinExistence type="inferred from homology"/>
<dbReference type="AlphaFoldDB" id="A0A6G1R0M1"/>
<dbReference type="InterPro" id="IPR024810">
    <property type="entry name" value="MAB21L/cGLR"/>
</dbReference>
<sequence length="582" mass="66576">MTGRGTPRRAKSPEPKSANMFRYTGEHFSEEKQNGSTKDRKLKEREQKKPNHTVEKPSVQSMQKETTTKQSTKEINSQRTPRNHLNRAKATAARAKSPAKETKKIQPVKPKDTTKDSLKTTKARQRGKEKSPKEETPKEVTKTIKTTEANTCGSEAKPLVEFAQETETQLQKQKDARNDSAKSTKAKPCLGKTKSKEKFIEEIPKIQPERPEHTTNACVTQEDSILYTTLEKLKIRRNDRSNAAKVINDIKKHIIKHLKQNSECFKEVEEPLGTGSYYEDVKISNPDEFDLMLPIPVERVTIKTFGEDGAFYSVELKRGRSPLQKFQETGILSACIMLKEFREEVKKCVKESPEWEVTRKKKGCPAVTLTTKVESVTISLDVVLCLRIKSSWPAFTTEGLKINDWLGVKVKREYKRKPFYFVPKYEGRGTIKNDGVLTKDVWRISFSHIEKAILKNHGSEKTCCEKDGERCCRKDCLKLLKHLLSLQKERDSSFAKFCSYHAKTTLLHACCSRTKDSDWKASDLSQCFLRLLEDFICHLEKGELPNFFIPSQNLLSGVDQKSCNSLACRIREEHENGFSIFK</sequence>
<comment type="similarity">
    <text evidence="1">Belongs to the mab-21 family.</text>
</comment>
<gene>
    <name evidence="5" type="ORF">EXN66_Car001181</name>
</gene>
<dbReference type="Pfam" id="PF03281">
    <property type="entry name" value="Mab-21"/>
    <property type="match status" value="1"/>
</dbReference>
<dbReference type="PANTHER" id="PTHR10656">
    <property type="entry name" value="CELL FATE DETERMINING PROTEIN MAB21-RELATED"/>
    <property type="match status" value="1"/>
</dbReference>
<feature type="compositionally biased region" description="Basic and acidic residues" evidence="2">
    <location>
        <begin position="24"/>
        <end position="55"/>
    </location>
</feature>
<reference evidence="5 6" key="1">
    <citation type="submission" date="2019-02" db="EMBL/GenBank/DDBJ databases">
        <title>Opniocepnalus argus genome.</title>
        <authorList>
            <person name="Zhou C."/>
            <person name="Xiao S."/>
        </authorList>
    </citation>
    <scope>NUCLEOTIDE SEQUENCE [LARGE SCALE GENOMIC DNA]</scope>
    <source>
        <strain evidence="5">OARG1902GOOAL</strain>
        <tissue evidence="5">Muscle</tissue>
    </source>
</reference>
<keyword evidence="6" id="KW-1185">Reference proteome</keyword>
<name>A0A6G1R0M1_CHAAH</name>
<evidence type="ECO:0000313" key="6">
    <source>
        <dbReference type="Proteomes" id="UP000503349"/>
    </source>
</evidence>
<dbReference type="Gene3D" id="1.10.1410.40">
    <property type="match status" value="1"/>
</dbReference>
<protein>
    <submittedName>
        <fullName evidence="5">Cyclic GMP-AMP synthase</fullName>
    </submittedName>
</protein>
<dbReference type="GO" id="GO:0061501">
    <property type="term" value="F:2',3'-cyclic GMP-AMP synthase activity"/>
    <property type="evidence" value="ECO:0007669"/>
    <property type="project" value="TreeGrafter"/>
</dbReference>
<evidence type="ECO:0000259" key="3">
    <source>
        <dbReference type="Pfam" id="PF03281"/>
    </source>
</evidence>
<feature type="compositionally biased region" description="Basic residues" evidence="2">
    <location>
        <begin position="1"/>
        <end position="10"/>
    </location>
</feature>
<dbReference type="GO" id="GO:0002218">
    <property type="term" value="P:activation of innate immune response"/>
    <property type="evidence" value="ECO:0007669"/>
    <property type="project" value="TreeGrafter"/>
</dbReference>
<dbReference type="Gene3D" id="3.30.460.90">
    <property type="match status" value="1"/>
</dbReference>
<dbReference type="Pfam" id="PF20266">
    <property type="entry name" value="Mab-21_C"/>
    <property type="match status" value="1"/>
</dbReference>
<dbReference type="GO" id="GO:2000042">
    <property type="term" value="P:negative regulation of double-strand break repair via homologous recombination"/>
    <property type="evidence" value="ECO:0007669"/>
    <property type="project" value="TreeGrafter"/>
</dbReference>
<evidence type="ECO:0000256" key="2">
    <source>
        <dbReference type="SAM" id="MobiDB-lite"/>
    </source>
</evidence>
<feature type="domain" description="Mab-21-like nucleotidyltransferase" evidence="3">
    <location>
        <begin position="277"/>
        <end position="456"/>
    </location>
</feature>